<accession>A0ABD2L7M3</accession>
<organism evidence="1 2">
    <name type="scientific">Heterodera trifolii</name>
    <dbReference type="NCBI Taxonomy" id="157864"/>
    <lineage>
        <taxon>Eukaryota</taxon>
        <taxon>Metazoa</taxon>
        <taxon>Ecdysozoa</taxon>
        <taxon>Nematoda</taxon>
        <taxon>Chromadorea</taxon>
        <taxon>Rhabditida</taxon>
        <taxon>Tylenchina</taxon>
        <taxon>Tylenchomorpha</taxon>
        <taxon>Tylenchoidea</taxon>
        <taxon>Heteroderidae</taxon>
        <taxon>Heteroderinae</taxon>
        <taxon>Heterodera</taxon>
    </lineage>
</organism>
<dbReference type="Proteomes" id="UP001620626">
    <property type="component" value="Unassembled WGS sequence"/>
</dbReference>
<evidence type="ECO:0000313" key="2">
    <source>
        <dbReference type="Proteomes" id="UP001620626"/>
    </source>
</evidence>
<dbReference type="EMBL" id="JBICBT010000539">
    <property type="protein sequence ID" value="KAL3110439.1"/>
    <property type="molecule type" value="Genomic_DNA"/>
</dbReference>
<gene>
    <name evidence="1" type="ORF">niasHT_019300</name>
</gene>
<dbReference type="AlphaFoldDB" id="A0ABD2L7M3"/>
<comment type="caution">
    <text evidence="1">The sequence shown here is derived from an EMBL/GenBank/DDBJ whole genome shotgun (WGS) entry which is preliminary data.</text>
</comment>
<proteinExistence type="predicted"/>
<protein>
    <submittedName>
        <fullName evidence="1">Uncharacterized protein</fullName>
    </submittedName>
</protein>
<keyword evidence="2" id="KW-1185">Reference proteome</keyword>
<evidence type="ECO:0000313" key="1">
    <source>
        <dbReference type="EMBL" id="KAL3110439.1"/>
    </source>
</evidence>
<reference evidence="1 2" key="1">
    <citation type="submission" date="2024-10" db="EMBL/GenBank/DDBJ databases">
        <authorList>
            <person name="Kim D."/>
        </authorList>
    </citation>
    <scope>NUCLEOTIDE SEQUENCE [LARGE SCALE GENOMIC DNA]</scope>
    <source>
        <strain evidence="1">BH-2024</strain>
    </source>
</reference>
<name>A0ABD2L7M3_9BILA</name>
<sequence>MTNRKPMQKEEAPEDLWHLFELPKQNNSSDSSSSPSFQPKLLLLNALLMITAIVKASEKEVEKAIEECYMEHSVVKIQHNRCECMKKNVPW</sequence>